<dbReference type="SUPFAM" id="SSF56801">
    <property type="entry name" value="Acetyl-CoA synthetase-like"/>
    <property type="match status" value="1"/>
</dbReference>
<dbReference type="PANTHER" id="PTHR24096:SF323">
    <property type="entry name" value="BLR3536 PROTEIN"/>
    <property type="match status" value="1"/>
</dbReference>
<dbReference type="InterPro" id="IPR045851">
    <property type="entry name" value="AMP-bd_C_sf"/>
</dbReference>
<dbReference type="Pfam" id="PF13193">
    <property type="entry name" value="AMP-binding_C"/>
    <property type="match status" value="1"/>
</dbReference>
<dbReference type="GO" id="GO:0016405">
    <property type="term" value="F:CoA-ligase activity"/>
    <property type="evidence" value="ECO:0007669"/>
    <property type="project" value="TreeGrafter"/>
</dbReference>
<proteinExistence type="predicted"/>
<evidence type="ECO:0000313" key="4">
    <source>
        <dbReference type="Proteomes" id="UP000028864"/>
    </source>
</evidence>
<dbReference type="InterPro" id="IPR000873">
    <property type="entry name" value="AMP-dep_synth/lig_dom"/>
</dbReference>
<dbReference type="EMBL" id="LK021337">
    <property type="protein sequence ID" value="CDQ42630.1"/>
    <property type="molecule type" value="Genomic_DNA"/>
</dbReference>
<dbReference type="Proteomes" id="UP000028864">
    <property type="component" value="Unassembled WGS sequence"/>
</dbReference>
<feature type="domain" description="AMP-binding enzyme C-terminal" evidence="2">
    <location>
        <begin position="419"/>
        <end position="497"/>
    </location>
</feature>
<dbReference type="InterPro" id="IPR042099">
    <property type="entry name" value="ANL_N_sf"/>
</dbReference>
<evidence type="ECO:0000313" key="3">
    <source>
        <dbReference type="EMBL" id="CDQ42630.1"/>
    </source>
</evidence>
<dbReference type="PROSITE" id="PS00455">
    <property type="entry name" value="AMP_BINDING"/>
    <property type="match status" value="1"/>
</dbReference>
<dbReference type="InterPro" id="IPR025110">
    <property type="entry name" value="AMP-bd_C"/>
</dbReference>
<feature type="domain" description="AMP-dependent synthetase/ligase" evidence="1">
    <location>
        <begin position="6"/>
        <end position="358"/>
    </location>
</feature>
<organism evidence="3 4">
    <name type="scientific">Mycolicibacterium neoaurum</name>
    <name type="common">Mycobacterium neoaurum</name>
    <dbReference type="NCBI Taxonomy" id="1795"/>
    <lineage>
        <taxon>Bacteria</taxon>
        <taxon>Bacillati</taxon>
        <taxon>Actinomycetota</taxon>
        <taxon>Actinomycetes</taxon>
        <taxon>Mycobacteriales</taxon>
        <taxon>Mycobacteriaceae</taxon>
        <taxon>Mycolicibacterium</taxon>
    </lineage>
</organism>
<name>A0AAV2WEC5_MYCNE</name>
<dbReference type="Pfam" id="PF00501">
    <property type="entry name" value="AMP-binding"/>
    <property type="match status" value="1"/>
</dbReference>
<dbReference type="PANTHER" id="PTHR24096">
    <property type="entry name" value="LONG-CHAIN-FATTY-ACID--COA LIGASE"/>
    <property type="match status" value="1"/>
</dbReference>
<evidence type="ECO:0000259" key="2">
    <source>
        <dbReference type="Pfam" id="PF13193"/>
    </source>
</evidence>
<dbReference type="InterPro" id="IPR020845">
    <property type="entry name" value="AMP-binding_CS"/>
</dbReference>
<sequence length="515" mass="55656">MFPGTHAAADPHRPAVVMAGSGDTLTYGDLDTRSAQIAAALHAAGLRRGDVIAILADNTAEVFVIYWAALRSGLYATAVNHHLTAPEAGYIVTDSGAKAFFVSGALAELGALVLDEIPGDVARYAFGGDIDGYRPYRELLDAAVPPLTDQPRGADMLYSSGTTGRPKGIKPHLLPIQVDEPGDPVLAVLQNVFDIGPDAVYLSPAPIYHAAPLKYCAGMQALGATVILMEKFDAEKILAAIETHRVTMTQMVPTMFVRLLQLPNEIRSRYDLSSLRTVVHAGAPCPPEVKDAVLDWWGPILVEYYSATEAHGMTMMNSAEWGTKRGSVGRAVLGTIHICDDAGAELPAGEVGTVYFEREAMPFVYHNDADKTREAQHPRHENWTTVGDLGYVDEDGYLFLTDRKSFMIISGGVNIYPQETENVLTMHPAVFDVAVIGVPDPEMGEQVKAVVALRPGFSAGDDLAADLIDYVRDRVAHYKAPRTVDFVDSLPRTPTGKLIKGKLKARYTDTTRSPA</sequence>
<dbReference type="Gene3D" id="3.40.50.12780">
    <property type="entry name" value="N-terminal domain of ligase-like"/>
    <property type="match status" value="1"/>
</dbReference>
<dbReference type="RefSeq" id="WP_030134165.1">
    <property type="nucleotide sequence ID" value="NZ_LK021337.1"/>
</dbReference>
<gene>
    <name evidence="3" type="ORF">BN1047_00485</name>
</gene>
<dbReference type="Gene3D" id="3.30.300.30">
    <property type="match status" value="1"/>
</dbReference>
<accession>A0AAV2WEC5</accession>
<reference evidence="3" key="2">
    <citation type="submission" date="2015-09" db="EMBL/GenBank/DDBJ databases">
        <title>Draft genome sequence of Mycobacterium neoaurum DSM 44074.</title>
        <authorList>
            <person name="Croce O."/>
            <person name="Robert C."/>
            <person name="Raoult D."/>
            <person name="Drancourt M."/>
        </authorList>
    </citation>
    <scope>NUCLEOTIDE SEQUENCE</scope>
    <source>
        <strain evidence="3">DSM 44074</strain>
    </source>
</reference>
<evidence type="ECO:0000259" key="1">
    <source>
        <dbReference type="Pfam" id="PF00501"/>
    </source>
</evidence>
<reference evidence="3" key="1">
    <citation type="submission" date="2014-05" db="EMBL/GenBank/DDBJ databases">
        <authorList>
            <person name="Urmite Genomes"/>
        </authorList>
    </citation>
    <scope>NUCLEOTIDE SEQUENCE</scope>
    <source>
        <strain evidence="3">DSM 44074</strain>
    </source>
</reference>
<dbReference type="AlphaFoldDB" id="A0AAV2WEC5"/>
<protein>
    <submittedName>
        <fullName evidence="3">AMP-binding protein</fullName>
    </submittedName>
</protein>